<dbReference type="InterPro" id="IPR010402">
    <property type="entry name" value="CCT_domain"/>
</dbReference>
<evidence type="ECO:0000256" key="3">
    <source>
        <dbReference type="SAM" id="MobiDB-lite"/>
    </source>
</evidence>
<dbReference type="Pfam" id="PF06203">
    <property type="entry name" value="CCT"/>
    <property type="match status" value="1"/>
</dbReference>
<dbReference type="EMBL" id="HBIM01000347">
    <property type="protein sequence ID" value="CAE0402011.1"/>
    <property type="molecule type" value="Transcribed_RNA"/>
</dbReference>
<protein>
    <recommendedName>
        <fullName evidence="4">CCT domain-containing protein</fullName>
    </recommendedName>
</protein>
<feature type="region of interest" description="Disordered" evidence="3">
    <location>
        <begin position="553"/>
        <end position="572"/>
    </location>
</feature>
<organism evidence="5">
    <name type="scientific">Amphora coffeiformis</name>
    <dbReference type="NCBI Taxonomy" id="265554"/>
    <lineage>
        <taxon>Eukaryota</taxon>
        <taxon>Sar</taxon>
        <taxon>Stramenopiles</taxon>
        <taxon>Ochrophyta</taxon>
        <taxon>Bacillariophyta</taxon>
        <taxon>Bacillariophyceae</taxon>
        <taxon>Bacillariophycidae</taxon>
        <taxon>Thalassiophysales</taxon>
        <taxon>Catenulaceae</taxon>
        <taxon>Amphora</taxon>
    </lineage>
</organism>
<proteinExistence type="predicted"/>
<reference evidence="5" key="1">
    <citation type="submission" date="2021-01" db="EMBL/GenBank/DDBJ databases">
        <authorList>
            <person name="Corre E."/>
            <person name="Pelletier E."/>
            <person name="Niang G."/>
            <person name="Scheremetjew M."/>
            <person name="Finn R."/>
            <person name="Kale V."/>
            <person name="Holt S."/>
            <person name="Cochrane G."/>
            <person name="Meng A."/>
            <person name="Brown T."/>
            <person name="Cohen L."/>
        </authorList>
    </citation>
    <scope>NUCLEOTIDE SEQUENCE</scope>
    <source>
        <strain evidence="5">CCMP127</strain>
    </source>
</reference>
<dbReference type="GO" id="GO:0005634">
    <property type="term" value="C:nucleus"/>
    <property type="evidence" value="ECO:0007669"/>
    <property type="project" value="UniProtKB-SubCell"/>
</dbReference>
<evidence type="ECO:0000259" key="4">
    <source>
        <dbReference type="PROSITE" id="PS51017"/>
    </source>
</evidence>
<feature type="region of interest" description="Disordered" evidence="3">
    <location>
        <begin position="180"/>
        <end position="255"/>
    </location>
</feature>
<dbReference type="AlphaFoldDB" id="A0A7S3KY38"/>
<gene>
    <name evidence="5" type="ORF">ACOF00016_LOCUS306</name>
</gene>
<feature type="compositionally biased region" description="Basic and acidic residues" evidence="3">
    <location>
        <begin position="200"/>
        <end position="213"/>
    </location>
</feature>
<sequence length="669" mass="72356">MECQDSFHVPERKFRFPNLGAHQSWFHIFVPPTPNQHASECADRSVVVSAFLRCFQRFLVLFTCMNGCFIFPRLRILNAFFGVTQLTHSFTFPETLLSTMTNSNSSGGTTLVNPGDAKHSLTVDGVMASSAEEEKIEGILINEEEHLMAHDEEISSVEDGDHDTEERKMLTVALVKSVVETKQESSSDEKRYGLRKRRRPTGEDLRVLEHNQSSKDGGLARSPKSGPDRMDAAIYDPLSKGDPPTAEPAKGGGTLVEGDVNLRAGMPSVAARDPEIAAPAPLVAKQSIPHPGPKVNMGDSKPSAVGRVKSEPLRPPHAQLKRPAAPLKTASPVNVPFISASSTVPNPLSAVPIQASTMSMHSSKAAHAEVTSSTVPCPLPAAAIEEKIEPAIPDSADKRRVTINEPLSRPRAFSIDLDLGQFDITGDSSGDPDMPLSGGGRNRAFSFECFAFGINADEPLPPLEGQDTDSISTGRPRGDSIIFDPSSFQDGGIHEKNALEKACLNEARKETAPPEPPTADVPVSQSSAPVAAVTPVHPPAGIKSNILPVASSNPTASTHHLNQIHPPAPVTSYTTTTKSANITTTTTTMLPPAAAAASTTTFSMDLLNKDGRIGIYLPEARKARIARFHEKRARRIWRKRIKYDCRKKLADSRPRIKGRFVKRSDMDED</sequence>
<feature type="domain" description="CCT" evidence="4">
    <location>
        <begin position="621"/>
        <end position="663"/>
    </location>
</feature>
<dbReference type="PROSITE" id="PS51017">
    <property type="entry name" value="CCT"/>
    <property type="match status" value="1"/>
</dbReference>
<evidence type="ECO:0000256" key="2">
    <source>
        <dbReference type="ARBA" id="ARBA00023242"/>
    </source>
</evidence>
<evidence type="ECO:0000256" key="1">
    <source>
        <dbReference type="ARBA" id="ARBA00004123"/>
    </source>
</evidence>
<name>A0A7S3KY38_9STRA</name>
<dbReference type="PANTHER" id="PTHR31319">
    <property type="entry name" value="ZINC FINGER PROTEIN CONSTANS-LIKE 4"/>
    <property type="match status" value="1"/>
</dbReference>
<feature type="compositionally biased region" description="Basic and acidic residues" evidence="3">
    <location>
        <begin position="180"/>
        <end position="192"/>
    </location>
</feature>
<comment type="subcellular location">
    <subcellularLocation>
        <location evidence="1">Nucleus</location>
    </subcellularLocation>
</comment>
<accession>A0A7S3KY38</accession>
<dbReference type="InterPro" id="IPR045281">
    <property type="entry name" value="CONSTANS-like"/>
</dbReference>
<evidence type="ECO:0000313" key="5">
    <source>
        <dbReference type="EMBL" id="CAE0402011.1"/>
    </source>
</evidence>
<keyword evidence="2" id="KW-0539">Nucleus</keyword>
<feature type="region of interest" description="Disordered" evidence="3">
    <location>
        <begin position="285"/>
        <end position="322"/>
    </location>
</feature>
<dbReference type="PANTHER" id="PTHR31319:SF77">
    <property type="entry name" value="ZINC FINGER PROTEIN CONSTANS-LIKE 4"/>
    <property type="match status" value="1"/>
</dbReference>